<accession>A0A225DY84</accession>
<dbReference type="RefSeq" id="WP_088255411.1">
    <property type="nucleotide sequence ID" value="NZ_NIDE01000005.1"/>
</dbReference>
<dbReference type="Proteomes" id="UP000214646">
    <property type="component" value="Unassembled WGS sequence"/>
</dbReference>
<keyword evidence="3" id="KW-1185">Reference proteome</keyword>
<name>A0A225DY84_9BACT</name>
<dbReference type="AlphaFoldDB" id="A0A225DY84"/>
<keyword evidence="1" id="KW-0472">Membrane</keyword>
<sequence length="193" mass="20882">MIGLTTVFAVMNRGRGSHFWSQIDSTVASRLTSILGMSLCVILASGETDIRGDVLLAWTWATLSLWEFFGWDNYWSAAIGNAFNPDAATFAPVDWLLKQMPWFSSVYQATAGNSRRRTWGTTAMGLRQAMAAPGIIGVAFLTGYPGHSAWAAATLLLGIPYYVGGRISTAYAVPIAEYTVGGILGLLFYLATH</sequence>
<keyword evidence="1" id="KW-0812">Transmembrane</keyword>
<keyword evidence="1" id="KW-1133">Transmembrane helix</keyword>
<reference evidence="3" key="1">
    <citation type="submission" date="2017-06" db="EMBL/GenBank/DDBJ databases">
        <title>Genome analysis of Fimbriiglobus ruber SP5, the first member of the order Planctomycetales with confirmed chitinolytic capability.</title>
        <authorList>
            <person name="Ravin N.V."/>
            <person name="Rakitin A.L."/>
            <person name="Ivanova A.A."/>
            <person name="Beletsky A.V."/>
            <person name="Kulichevskaya I.S."/>
            <person name="Mardanov A.V."/>
            <person name="Dedysh S.N."/>
        </authorList>
    </citation>
    <scope>NUCLEOTIDE SEQUENCE [LARGE SCALE GENOMIC DNA]</scope>
    <source>
        <strain evidence="3">SP5</strain>
    </source>
</reference>
<evidence type="ECO:0000313" key="2">
    <source>
        <dbReference type="EMBL" id="OWK42209.1"/>
    </source>
</evidence>
<evidence type="ECO:0000256" key="1">
    <source>
        <dbReference type="SAM" id="Phobius"/>
    </source>
</evidence>
<dbReference type="OrthoDB" id="9861004at2"/>
<organism evidence="2 3">
    <name type="scientific">Fimbriiglobus ruber</name>
    <dbReference type="NCBI Taxonomy" id="1908690"/>
    <lineage>
        <taxon>Bacteria</taxon>
        <taxon>Pseudomonadati</taxon>
        <taxon>Planctomycetota</taxon>
        <taxon>Planctomycetia</taxon>
        <taxon>Gemmatales</taxon>
        <taxon>Gemmataceae</taxon>
        <taxon>Fimbriiglobus</taxon>
    </lineage>
</organism>
<evidence type="ECO:0000313" key="3">
    <source>
        <dbReference type="Proteomes" id="UP000214646"/>
    </source>
</evidence>
<proteinExistence type="predicted"/>
<comment type="caution">
    <text evidence="2">The sequence shown here is derived from an EMBL/GenBank/DDBJ whole genome shotgun (WGS) entry which is preliminary data.</text>
</comment>
<dbReference type="EMBL" id="NIDE01000005">
    <property type="protein sequence ID" value="OWK42209.1"/>
    <property type="molecule type" value="Genomic_DNA"/>
</dbReference>
<feature type="transmembrane region" description="Helical" evidence="1">
    <location>
        <begin position="171"/>
        <end position="191"/>
    </location>
</feature>
<protein>
    <submittedName>
        <fullName evidence="2">Uncharacterized protein</fullName>
    </submittedName>
</protein>
<gene>
    <name evidence="2" type="ORF">FRUB_04287</name>
</gene>